<dbReference type="Proteomes" id="UP000053555">
    <property type="component" value="Unassembled WGS sequence"/>
</dbReference>
<proteinExistence type="predicted"/>
<protein>
    <submittedName>
        <fullName evidence="2">Uncharacterized protein</fullName>
    </submittedName>
</protein>
<feature type="compositionally biased region" description="Basic and acidic residues" evidence="1">
    <location>
        <begin position="48"/>
        <end position="63"/>
    </location>
</feature>
<dbReference type="EMBL" id="KN667980">
    <property type="protein sequence ID" value="KHN05793.1"/>
    <property type="molecule type" value="Genomic_DNA"/>
</dbReference>
<gene>
    <name evidence="2" type="ORF">glysoja_038707</name>
</gene>
<feature type="region of interest" description="Disordered" evidence="1">
    <location>
        <begin position="34"/>
        <end position="63"/>
    </location>
</feature>
<dbReference type="AlphaFoldDB" id="A0A0B2PDU1"/>
<accession>A0A0B2PDU1</accession>
<organism evidence="2">
    <name type="scientific">Glycine soja</name>
    <name type="common">Wild soybean</name>
    <dbReference type="NCBI Taxonomy" id="3848"/>
    <lineage>
        <taxon>Eukaryota</taxon>
        <taxon>Viridiplantae</taxon>
        <taxon>Streptophyta</taxon>
        <taxon>Embryophyta</taxon>
        <taxon>Tracheophyta</taxon>
        <taxon>Spermatophyta</taxon>
        <taxon>Magnoliopsida</taxon>
        <taxon>eudicotyledons</taxon>
        <taxon>Gunneridae</taxon>
        <taxon>Pentapetalae</taxon>
        <taxon>rosids</taxon>
        <taxon>fabids</taxon>
        <taxon>Fabales</taxon>
        <taxon>Fabaceae</taxon>
        <taxon>Papilionoideae</taxon>
        <taxon>50 kb inversion clade</taxon>
        <taxon>NPAAA clade</taxon>
        <taxon>indigoferoid/millettioid clade</taxon>
        <taxon>Phaseoleae</taxon>
        <taxon>Glycine</taxon>
        <taxon>Glycine subgen. Soja</taxon>
    </lineage>
</organism>
<evidence type="ECO:0000313" key="2">
    <source>
        <dbReference type="EMBL" id="KHN05793.1"/>
    </source>
</evidence>
<evidence type="ECO:0000256" key="1">
    <source>
        <dbReference type="SAM" id="MobiDB-lite"/>
    </source>
</evidence>
<reference evidence="2" key="1">
    <citation type="submission" date="2014-07" db="EMBL/GenBank/DDBJ databases">
        <title>Identification of a novel salt tolerance gene in wild soybean by whole-genome sequencing.</title>
        <authorList>
            <person name="Lam H.-M."/>
            <person name="Qi X."/>
            <person name="Li M.-W."/>
            <person name="Liu X."/>
            <person name="Xie M."/>
            <person name="Ni M."/>
            <person name="Xu X."/>
        </authorList>
    </citation>
    <scope>NUCLEOTIDE SEQUENCE [LARGE SCALE GENOMIC DNA]</scope>
    <source>
        <tissue evidence="2">Root</tissue>
    </source>
</reference>
<name>A0A0B2PDU1_GLYSO</name>
<sequence length="63" mass="7306">MGSHRKPTVKLPQSTVRPTVNPIVNPLLNTTRETMIRENNGWKGSQRNSEKERKEKEKNILTH</sequence>
<feature type="region of interest" description="Disordered" evidence="1">
    <location>
        <begin position="1"/>
        <end position="22"/>
    </location>
</feature>